<name>A0ABD5Z0J5_9EURY</name>
<evidence type="ECO:0000313" key="2">
    <source>
        <dbReference type="Proteomes" id="UP001596447"/>
    </source>
</evidence>
<evidence type="ECO:0000313" key="1">
    <source>
        <dbReference type="EMBL" id="MFC7198691.1"/>
    </source>
</evidence>
<proteinExistence type="predicted"/>
<dbReference type="AlphaFoldDB" id="A0ABD5Z0J5"/>
<reference evidence="1 2" key="1">
    <citation type="journal article" date="2019" name="Int. J. Syst. Evol. Microbiol.">
        <title>The Global Catalogue of Microorganisms (GCM) 10K type strain sequencing project: providing services to taxonomists for standard genome sequencing and annotation.</title>
        <authorList>
            <consortium name="The Broad Institute Genomics Platform"/>
            <consortium name="The Broad Institute Genome Sequencing Center for Infectious Disease"/>
            <person name="Wu L."/>
            <person name="Ma J."/>
        </authorList>
    </citation>
    <scope>NUCLEOTIDE SEQUENCE [LARGE SCALE GENOMIC DNA]</scope>
    <source>
        <strain evidence="1 2">XZGYJ-43</strain>
    </source>
</reference>
<accession>A0ABD5Z0J5</accession>
<sequence>MSGDAARTLLVTLVVVSFSLGGVGVAGATDATTNQSDAAITGGAVLPGSVTPGTTVSDQRVSVRLANLSADGRPDILSLVVPDALAGNLTVRGATATGNVSVVGATLVDGPDDDGNRDTVAVRTNASAGESVDTTLDVTLDVTYPDRNATYAVDAVLLDSRSGVSTANDVATVVVGSGAEQQAANADTDSPTSQDVDVTLSNPEDVQKAKVKAKSKVKNATLAPISRTGCLGPTNRTPFVYNQDVDVHVNNATGDIGKLKVKVKSKVKKIDFADAPRVRVNATNATCPNGSAGAGPTAGSGDDGSVGVNGLLGWGSRSTVAGTGTSTPGGSSGVGTSILGGGVGALAVGLFRSLV</sequence>
<dbReference type="Proteomes" id="UP001596447">
    <property type="component" value="Unassembled WGS sequence"/>
</dbReference>
<gene>
    <name evidence="1" type="ORF">ACFQJ9_04540</name>
</gene>
<dbReference type="RefSeq" id="WP_279528650.1">
    <property type="nucleotide sequence ID" value="NZ_CP122312.1"/>
</dbReference>
<comment type="caution">
    <text evidence="1">The sequence shown here is derived from an EMBL/GenBank/DDBJ whole genome shotgun (WGS) entry which is preliminary data.</text>
</comment>
<keyword evidence="2" id="KW-1185">Reference proteome</keyword>
<dbReference type="EMBL" id="JBHTAR010000011">
    <property type="protein sequence ID" value="MFC7198691.1"/>
    <property type="molecule type" value="Genomic_DNA"/>
</dbReference>
<protein>
    <submittedName>
        <fullName evidence="1">Uncharacterized protein</fullName>
    </submittedName>
</protein>
<organism evidence="1 2">
    <name type="scientific">Halospeciosus flavus</name>
    <dbReference type="NCBI Taxonomy" id="3032283"/>
    <lineage>
        <taxon>Archaea</taxon>
        <taxon>Methanobacteriati</taxon>
        <taxon>Methanobacteriota</taxon>
        <taxon>Stenosarchaea group</taxon>
        <taxon>Halobacteria</taxon>
        <taxon>Halobacteriales</taxon>
        <taxon>Halobacteriaceae</taxon>
        <taxon>Halospeciosus</taxon>
    </lineage>
</organism>